<keyword evidence="3" id="KW-1185">Reference proteome</keyword>
<accession>A0A9D4BK01</accession>
<protein>
    <submittedName>
        <fullName evidence="2">Uncharacterized protein</fullName>
    </submittedName>
</protein>
<evidence type="ECO:0000256" key="1">
    <source>
        <dbReference type="SAM" id="MobiDB-lite"/>
    </source>
</evidence>
<dbReference type="EMBL" id="JAIWYP010000016">
    <property type="protein sequence ID" value="KAH3696128.1"/>
    <property type="molecule type" value="Genomic_DNA"/>
</dbReference>
<sequence length="75" mass="8841">MNPDYRQSLNLMVSRPITIQIQELHSSRHHERPLKAQGSSRRKAGHSLENRDALVQKVYFTCYHSDMNFDQFLVL</sequence>
<comment type="caution">
    <text evidence="2">The sequence shown here is derived from an EMBL/GenBank/DDBJ whole genome shotgun (WGS) entry which is preliminary data.</text>
</comment>
<reference evidence="2" key="2">
    <citation type="submission" date="2020-11" db="EMBL/GenBank/DDBJ databases">
        <authorList>
            <person name="McCartney M.A."/>
            <person name="Auch B."/>
            <person name="Kono T."/>
            <person name="Mallez S."/>
            <person name="Becker A."/>
            <person name="Gohl D.M."/>
            <person name="Silverstein K.A.T."/>
            <person name="Koren S."/>
            <person name="Bechman K.B."/>
            <person name="Herman A."/>
            <person name="Abrahante J.E."/>
            <person name="Garbe J."/>
        </authorList>
    </citation>
    <scope>NUCLEOTIDE SEQUENCE</scope>
    <source>
        <strain evidence="2">Duluth1</strain>
        <tissue evidence="2">Whole animal</tissue>
    </source>
</reference>
<dbReference type="Proteomes" id="UP000828390">
    <property type="component" value="Unassembled WGS sequence"/>
</dbReference>
<evidence type="ECO:0000313" key="3">
    <source>
        <dbReference type="Proteomes" id="UP000828390"/>
    </source>
</evidence>
<proteinExistence type="predicted"/>
<dbReference type="AlphaFoldDB" id="A0A9D4BK01"/>
<evidence type="ECO:0000313" key="2">
    <source>
        <dbReference type="EMBL" id="KAH3696128.1"/>
    </source>
</evidence>
<name>A0A9D4BK01_DREPO</name>
<reference evidence="2" key="1">
    <citation type="journal article" date="2019" name="bioRxiv">
        <title>The Genome of the Zebra Mussel, Dreissena polymorpha: A Resource for Invasive Species Research.</title>
        <authorList>
            <person name="McCartney M.A."/>
            <person name="Auch B."/>
            <person name="Kono T."/>
            <person name="Mallez S."/>
            <person name="Zhang Y."/>
            <person name="Obille A."/>
            <person name="Becker A."/>
            <person name="Abrahante J.E."/>
            <person name="Garbe J."/>
            <person name="Badalamenti J.P."/>
            <person name="Herman A."/>
            <person name="Mangelson H."/>
            <person name="Liachko I."/>
            <person name="Sullivan S."/>
            <person name="Sone E.D."/>
            <person name="Koren S."/>
            <person name="Silverstein K.A.T."/>
            <person name="Beckman K.B."/>
            <person name="Gohl D.M."/>
        </authorList>
    </citation>
    <scope>NUCLEOTIDE SEQUENCE</scope>
    <source>
        <strain evidence="2">Duluth1</strain>
        <tissue evidence="2">Whole animal</tissue>
    </source>
</reference>
<feature type="region of interest" description="Disordered" evidence="1">
    <location>
        <begin position="24"/>
        <end position="48"/>
    </location>
</feature>
<organism evidence="2 3">
    <name type="scientific">Dreissena polymorpha</name>
    <name type="common">Zebra mussel</name>
    <name type="synonym">Mytilus polymorpha</name>
    <dbReference type="NCBI Taxonomy" id="45954"/>
    <lineage>
        <taxon>Eukaryota</taxon>
        <taxon>Metazoa</taxon>
        <taxon>Spiralia</taxon>
        <taxon>Lophotrochozoa</taxon>
        <taxon>Mollusca</taxon>
        <taxon>Bivalvia</taxon>
        <taxon>Autobranchia</taxon>
        <taxon>Heteroconchia</taxon>
        <taxon>Euheterodonta</taxon>
        <taxon>Imparidentia</taxon>
        <taxon>Neoheterodontei</taxon>
        <taxon>Myida</taxon>
        <taxon>Dreissenoidea</taxon>
        <taxon>Dreissenidae</taxon>
        <taxon>Dreissena</taxon>
    </lineage>
</organism>
<gene>
    <name evidence="2" type="ORF">DPMN_083591</name>
</gene>